<keyword evidence="2" id="KW-1185">Reference proteome</keyword>
<accession>A0ACC2JCY9</accession>
<evidence type="ECO:0000313" key="2">
    <source>
        <dbReference type="Proteomes" id="UP001153332"/>
    </source>
</evidence>
<comment type="caution">
    <text evidence="1">The sequence shown here is derived from an EMBL/GenBank/DDBJ whole genome shotgun (WGS) entry which is preliminary data.</text>
</comment>
<protein>
    <submittedName>
        <fullName evidence="1">Uncharacterized protein</fullName>
    </submittedName>
</protein>
<name>A0ACC2JCY9_9PEZI</name>
<dbReference type="EMBL" id="JAPUUL010002390">
    <property type="protein sequence ID" value="KAJ8125391.1"/>
    <property type="molecule type" value="Genomic_DNA"/>
</dbReference>
<sequence>MMGDEEASFNTFVERLESVSDSYVTFDQHNKLHLRTELIAAPGYLVGPGTTCYTASASTTGQPDVAVKFSWSIADFREGLLFPQSFINRTLSCVATAPLGRPIQKWTSIPELLEVLRDLVRALQSLYMDAGIIHRDIAIKNLTMTLQPSADSPKGVLIDFDQALELKHVRANEPLVGSDGFMAIGILSGQKHTYRHDLESLFYVFLWLTIGNDHEHDDADDILNGIPKTSRLWTLCSLDFRAVGQEKAADMSPEGFSRMLGEFSADFAPLRGLAEELHALMFPLRDGEIFTGTETEQAAVKQLYNEMAGAFDRAALAFKK</sequence>
<dbReference type="Proteomes" id="UP001153332">
    <property type="component" value="Unassembled WGS sequence"/>
</dbReference>
<organism evidence="1 2">
    <name type="scientific">Lasiodiplodia mahajangana</name>
    <dbReference type="NCBI Taxonomy" id="1108764"/>
    <lineage>
        <taxon>Eukaryota</taxon>
        <taxon>Fungi</taxon>
        <taxon>Dikarya</taxon>
        <taxon>Ascomycota</taxon>
        <taxon>Pezizomycotina</taxon>
        <taxon>Dothideomycetes</taxon>
        <taxon>Dothideomycetes incertae sedis</taxon>
        <taxon>Botryosphaeriales</taxon>
        <taxon>Botryosphaeriaceae</taxon>
        <taxon>Lasiodiplodia</taxon>
    </lineage>
</organism>
<evidence type="ECO:0000313" key="1">
    <source>
        <dbReference type="EMBL" id="KAJ8125391.1"/>
    </source>
</evidence>
<reference evidence="1" key="1">
    <citation type="submission" date="2022-12" db="EMBL/GenBank/DDBJ databases">
        <title>Genome Sequence of Lasiodiplodia mahajangana.</title>
        <authorList>
            <person name="Buettner E."/>
        </authorList>
    </citation>
    <scope>NUCLEOTIDE SEQUENCE</scope>
    <source>
        <strain evidence="1">VT137</strain>
    </source>
</reference>
<gene>
    <name evidence="1" type="ORF">O1611_g8249</name>
</gene>
<proteinExistence type="predicted"/>